<reference evidence="4 5" key="1">
    <citation type="submission" date="2022-03" db="EMBL/GenBank/DDBJ databases">
        <title>Isotopic signatures of nitrous oxide derived from detoxification processes.</title>
        <authorList>
            <person name="Behrendt U."/>
            <person name="Buchen C."/>
            <person name="Well R."/>
            <person name="Ulrich A."/>
            <person name="Rohe L."/>
            <person name="Kolb S."/>
            <person name="Schloter M."/>
            <person name="Horn M.A."/>
            <person name="Augustin J."/>
        </authorList>
    </citation>
    <scope>NUCLEOTIDE SEQUENCE [LARGE SCALE GENOMIC DNA]</scope>
    <source>
        <strain evidence="4 5">S4-C24</strain>
    </source>
</reference>
<accession>A0ABY3W9B8</accession>
<dbReference type="EMBL" id="CP093326">
    <property type="protein sequence ID" value="UNK46042.1"/>
    <property type="molecule type" value="Genomic_DNA"/>
</dbReference>
<sequence length="273" mass="29672">MDKVALVTGASSGIGEHTCRELVSRGFTVYAAARRLERMCLLEVHGVRVLGMDLTDDASMVDGVQRILSEQGRLDVLVNNAGYASFGSVEDVPLADARQQFEVNLFGMGRLIQLVAPAMRAQGSGRIINVSSIGGVFYEPLGGWYHAAKFAVEGLSDCLRVELKPYGIDVVIIEPGPILTEWSSIAVNSLLQSSEGTAYERQAESVAQAMSGAYTERTGTPPEVVGRRIARVAAARRIRSRYPVGRGARTIMSARRLLPDRVFDAVLARVYQR</sequence>
<proteinExistence type="inferred from homology"/>
<keyword evidence="5" id="KW-1185">Reference proteome</keyword>
<dbReference type="PRINTS" id="PR00080">
    <property type="entry name" value="SDRFAMILY"/>
</dbReference>
<dbReference type="NCBIfam" id="NF004826">
    <property type="entry name" value="PRK06182.1"/>
    <property type="match status" value="1"/>
</dbReference>
<dbReference type="PRINTS" id="PR00081">
    <property type="entry name" value="GDHRDH"/>
</dbReference>
<comment type="similarity">
    <text evidence="1 3">Belongs to the short-chain dehydrogenases/reductases (SDR) family.</text>
</comment>
<dbReference type="Gene3D" id="3.40.50.720">
    <property type="entry name" value="NAD(P)-binding Rossmann-like Domain"/>
    <property type="match status" value="1"/>
</dbReference>
<dbReference type="CDD" id="cd05374">
    <property type="entry name" value="17beta-HSD-like_SDR_c"/>
    <property type="match status" value="1"/>
</dbReference>
<dbReference type="PANTHER" id="PTHR44169">
    <property type="entry name" value="NADPH-DEPENDENT 1-ACYLDIHYDROXYACETONE PHOSPHATE REDUCTASE"/>
    <property type="match status" value="1"/>
</dbReference>
<dbReference type="SUPFAM" id="SSF51735">
    <property type="entry name" value="NAD(P)-binding Rossmann-fold domains"/>
    <property type="match status" value="1"/>
</dbReference>
<dbReference type="Proteomes" id="UP000829069">
    <property type="component" value="Chromosome"/>
</dbReference>
<protein>
    <submittedName>
        <fullName evidence="4">Oxidoreductase</fullName>
    </submittedName>
</protein>
<evidence type="ECO:0000256" key="1">
    <source>
        <dbReference type="ARBA" id="ARBA00006484"/>
    </source>
</evidence>
<keyword evidence="2" id="KW-0560">Oxidoreductase</keyword>
<name>A0ABY3W9B8_9MICC</name>
<evidence type="ECO:0000256" key="3">
    <source>
        <dbReference type="RuleBase" id="RU000363"/>
    </source>
</evidence>
<dbReference type="InterPro" id="IPR002347">
    <property type="entry name" value="SDR_fam"/>
</dbReference>
<dbReference type="RefSeq" id="WP_241914141.1">
    <property type="nucleotide sequence ID" value="NZ_CP093326.1"/>
</dbReference>
<evidence type="ECO:0000313" key="4">
    <source>
        <dbReference type="EMBL" id="UNK46042.1"/>
    </source>
</evidence>
<dbReference type="Pfam" id="PF00106">
    <property type="entry name" value="adh_short"/>
    <property type="match status" value="1"/>
</dbReference>
<dbReference type="PANTHER" id="PTHR44169:SF6">
    <property type="entry name" value="NADPH-DEPENDENT 1-ACYLDIHYDROXYACETONE PHOSPHATE REDUCTASE"/>
    <property type="match status" value="1"/>
</dbReference>
<dbReference type="InterPro" id="IPR036291">
    <property type="entry name" value="NAD(P)-bd_dom_sf"/>
</dbReference>
<evidence type="ECO:0000313" key="5">
    <source>
        <dbReference type="Proteomes" id="UP000829069"/>
    </source>
</evidence>
<evidence type="ECO:0000256" key="2">
    <source>
        <dbReference type="ARBA" id="ARBA00023002"/>
    </source>
</evidence>
<organism evidence="4 5">
    <name type="scientific">Arthrobacter sulfonylureivorans</name>
    <dbReference type="NCBI Taxonomy" id="2486855"/>
    <lineage>
        <taxon>Bacteria</taxon>
        <taxon>Bacillati</taxon>
        <taxon>Actinomycetota</taxon>
        <taxon>Actinomycetes</taxon>
        <taxon>Micrococcales</taxon>
        <taxon>Micrococcaceae</taxon>
        <taxon>Arthrobacter</taxon>
    </lineage>
</organism>
<gene>
    <name evidence="4" type="ORF">MNQ99_01280</name>
</gene>